<gene>
    <name evidence="1" type="ORF">KM92DES2_12219</name>
</gene>
<protein>
    <submittedName>
        <fullName evidence="1">Uncharacterized protein</fullName>
    </submittedName>
</protein>
<dbReference type="EMBL" id="FLUP01000001">
    <property type="protein sequence ID" value="SBW06658.1"/>
    <property type="molecule type" value="Genomic_DNA"/>
</dbReference>
<dbReference type="AlphaFoldDB" id="A0A212K4V9"/>
<reference evidence="1" key="1">
    <citation type="submission" date="2016-04" db="EMBL/GenBank/DDBJ databases">
        <authorList>
            <person name="Evans L.H."/>
            <person name="Alamgir A."/>
            <person name="Owens N."/>
            <person name="Weber N.D."/>
            <person name="Virtaneva K."/>
            <person name="Barbian K."/>
            <person name="Babar A."/>
            <person name="Rosenke K."/>
        </authorList>
    </citation>
    <scope>NUCLEOTIDE SEQUENCE</scope>
    <source>
        <strain evidence="1">92-2</strain>
    </source>
</reference>
<evidence type="ECO:0000313" key="1">
    <source>
        <dbReference type="EMBL" id="SBW06658.1"/>
    </source>
</evidence>
<accession>A0A212K4V9</accession>
<proteinExistence type="predicted"/>
<sequence length="37" mass="4312">MEINKIITVILNKTMSIKTSHYSNKGKHARFKVKRVP</sequence>
<name>A0A212K4V9_9BACT</name>
<organism evidence="1">
    <name type="scientific">uncultured Desulfovibrio sp</name>
    <dbReference type="NCBI Taxonomy" id="167968"/>
    <lineage>
        <taxon>Bacteria</taxon>
        <taxon>Pseudomonadati</taxon>
        <taxon>Thermodesulfobacteriota</taxon>
        <taxon>Desulfovibrionia</taxon>
        <taxon>Desulfovibrionales</taxon>
        <taxon>Desulfovibrionaceae</taxon>
        <taxon>Desulfovibrio</taxon>
        <taxon>environmental samples</taxon>
    </lineage>
</organism>